<proteinExistence type="predicted"/>
<protein>
    <submittedName>
        <fullName evidence="2">Uncharacterized protein</fullName>
    </submittedName>
</protein>
<dbReference type="Proteomes" id="UP000299084">
    <property type="component" value="Unassembled WGS sequence"/>
</dbReference>
<accession>A0A5N4D0T6</accession>
<feature type="region of interest" description="Disordered" evidence="1">
    <location>
        <begin position="208"/>
        <end position="262"/>
    </location>
</feature>
<gene>
    <name evidence="2" type="ORF">Cadr_000020179</name>
</gene>
<name>A0A5N4D0T6_CAMDR</name>
<organism evidence="2 3">
    <name type="scientific">Camelus dromedarius</name>
    <name type="common">Dromedary</name>
    <name type="synonym">Arabian camel</name>
    <dbReference type="NCBI Taxonomy" id="9838"/>
    <lineage>
        <taxon>Eukaryota</taxon>
        <taxon>Metazoa</taxon>
        <taxon>Chordata</taxon>
        <taxon>Craniata</taxon>
        <taxon>Vertebrata</taxon>
        <taxon>Euteleostomi</taxon>
        <taxon>Mammalia</taxon>
        <taxon>Eutheria</taxon>
        <taxon>Laurasiatheria</taxon>
        <taxon>Artiodactyla</taxon>
        <taxon>Tylopoda</taxon>
        <taxon>Camelidae</taxon>
        <taxon>Camelus</taxon>
    </lineage>
</organism>
<evidence type="ECO:0000313" key="2">
    <source>
        <dbReference type="EMBL" id="KAB1264686.1"/>
    </source>
</evidence>
<feature type="compositionally biased region" description="Polar residues" evidence="1">
    <location>
        <begin position="208"/>
        <end position="221"/>
    </location>
</feature>
<feature type="region of interest" description="Disordered" evidence="1">
    <location>
        <begin position="78"/>
        <end position="100"/>
    </location>
</feature>
<evidence type="ECO:0000313" key="3">
    <source>
        <dbReference type="Proteomes" id="UP000299084"/>
    </source>
</evidence>
<keyword evidence="3" id="KW-1185">Reference proteome</keyword>
<feature type="region of interest" description="Disordered" evidence="1">
    <location>
        <begin position="285"/>
        <end position="305"/>
    </location>
</feature>
<dbReference type="EMBL" id="JWIN03000017">
    <property type="protein sequence ID" value="KAB1264686.1"/>
    <property type="molecule type" value="Genomic_DNA"/>
</dbReference>
<dbReference type="AlphaFoldDB" id="A0A5N4D0T6"/>
<sequence>MGIGSRAKTLCSMGNLKTLTELLSSQAPWLHLEILSLPGLVAVKPAKSEEMPVCMCIWTLGTGGPLQPQDIMTPMASRLSHSRGQLSQGGEHADSASIGNKMSGPPECWAALEKGESISVGIQESVLDRVACETGGTGAVAGGLGRGRMGVKGGGTAGHTSTDLGRQVASRHPSTVLSPWALPPQEATGRAGPATGALLGFQAAQPRSASFSSRKPGTQAESHCPHQQVRWDSSMGPKASLSLKRGDWKPSLPQPHCTLRGGRTGYRTEEARLDHFYPALPPEMFTGQVSPQPGSPTAYCPVGSS</sequence>
<evidence type="ECO:0000256" key="1">
    <source>
        <dbReference type="SAM" id="MobiDB-lite"/>
    </source>
</evidence>
<reference evidence="2 3" key="1">
    <citation type="journal article" date="2019" name="Mol. Ecol. Resour.">
        <title>Improving Illumina assemblies with Hi-C and long reads: an example with the North African dromedary.</title>
        <authorList>
            <person name="Elbers J.P."/>
            <person name="Rogers M.F."/>
            <person name="Perelman P.L."/>
            <person name="Proskuryakova A.A."/>
            <person name="Serdyukova N.A."/>
            <person name="Johnson W.E."/>
            <person name="Horin P."/>
            <person name="Corander J."/>
            <person name="Murphy D."/>
            <person name="Burger P.A."/>
        </authorList>
    </citation>
    <scope>NUCLEOTIDE SEQUENCE [LARGE SCALE GENOMIC DNA]</scope>
    <source>
        <strain evidence="2">Drom800</strain>
        <tissue evidence="2">Blood</tissue>
    </source>
</reference>
<comment type="caution">
    <text evidence="2">The sequence shown here is derived from an EMBL/GenBank/DDBJ whole genome shotgun (WGS) entry which is preliminary data.</text>
</comment>